<feature type="compositionally biased region" description="Low complexity" evidence="1">
    <location>
        <begin position="1"/>
        <end position="12"/>
    </location>
</feature>
<keyword evidence="5" id="KW-1185">Reference proteome</keyword>
<dbReference type="CDD" id="cd02972">
    <property type="entry name" value="DsbA_family"/>
    <property type="match status" value="1"/>
</dbReference>
<dbReference type="SUPFAM" id="SSF52833">
    <property type="entry name" value="Thioredoxin-like"/>
    <property type="match status" value="1"/>
</dbReference>
<evidence type="ECO:0000313" key="4">
    <source>
        <dbReference type="EMBL" id="MBB4883429.1"/>
    </source>
</evidence>
<feature type="domain" description="Thioredoxin-like fold" evidence="3">
    <location>
        <begin position="127"/>
        <end position="282"/>
    </location>
</feature>
<keyword evidence="2" id="KW-0472">Membrane</keyword>
<dbReference type="InterPro" id="IPR036249">
    <property type="entry name" value="Thioredoxin-like_sf"/>
</dbReference>
<feature type="region of interest" description="Disordered" evidence="1">
    <location>
        <begin position="1"/>
        <end position="31"/>
    </location>
</feature>
<evidence type="ECO:0000256" key="2">
    <source>
        <dbReference type="SAM" id="Phobius"/>
    </source>
</evidence>
<proteinExistence type="predicted"/>
<accession>A0A7W7PB02</accession>
<dbReference type="AlphaFoldDB" id="A0A7W7PB02"/>
<organism evidence="4 5">
    <name type="scientific">Micrococcus flavus</name>
    <dbReference type="NCBI Taxonomy" id="384602"/>
    <lineage>
        <taxon>Bacteria</taxon>
        <taxon>Bacillati</taxon>
        <taxon>Actinomycetota</taxon>
        <taxon>Actinomycetes</taxon>
        <taxon>Micrococcales</taxon>
        <taxon>Micrococcaceae</taxon>
        <taxon>Micrococcus</taxon>
    </lineage>
</organism>
<dbReference type="InterPro" id="IPR012336">
    <property type="entry name" value="Thioredoxin-like_fold"/>
</dbReference>
<evidence type="ECO:0000256" key="1">
    <source>
        <dbReference type="SAM" id="MobiDB-lite"/>
    </source>
</evidence>
<dbReference type="Pfam" id="PF13462">
    <property type="entry name" value="Thioredoxin_4"/>
    <property type="match status" value="1"/>
</dbReference>
<keyword evidence="2" id="KW-1133">Transmembrane helix</keyword>
<feature type="transmembrane region" description="Helical" evidence="2">
    <location>
        <begin position="34"/>
        <end position="54"/>
    </location>
</feature>
<protein>
    <submittedName>
        <fullName evidence="4">Protein-disulfide isomerase</fullName>
    </submittedName>
</protein>
<dbReference type="Proteomes" id="UP000560081">
    <property type="component" value="Unassembled WGS sequence"/>
</dbReference>
<reference evidence="4 5" key="1">
    <citation type="submission" date="2020-08" db="EMBL/GenBank/DDBJ databases">
        <title>Sequencing the genomes of 1000 actinobacteria strains.</title>
        <authorList>
            <person name="Klenk H.-P."/>
        </authorList>
    </citation>
    <scope>NUCLEOTIDE SEQUENCE [LARGE SCALE GENOMIC DNA]</scope>
    <source>
        <strain evidence="4 5">DSM 19079</strain>
    </source>
</reference>
<evidence type="ECO:0000259" key="3">
    <source>
        <dbReference type="Pfam" id="PF13462"/>
    </source>
</evidence>
<evidence type="ECO:0000313" key="5">
    <source>
        <dbReference type="Proteomes" id="UP000560081"/>
    </source>
</evidence>
<comment type="caution">
    <text evidence="4">The sequence shown here is derived from an EMBL/GenBank/DDBJ whole genome shotgun (WGS) entry which is preliminary data.</text>
</comment>
<dbReference type="EMBL" id="JACHMC010000001">
    <property type="protein sequence ID" value="MBB4883429.1"/>
    <property type="molecule type" value="Genomic_DNA"/>
</dbReference>
<dbReference type="GO" id="GO:0016853">
    <property type="term" value="F:isomerase activity"/>
    <property type="evidence" value="ECO:0007669"/>
    <property type="project" value="UniProtKB-KW"/>
</dbReference>
<sequence length="287" mass="30276">MASRNTASAATDARTRARQMQAEQQRKDRRKRTAVIWGSVLAALLLIGLVVALVTRAQGDGDIPTAGPMPAAANEEGGVVLTSPTALADPGLGEREVDAAAVQVPEGPAEKPADSAPGTQPRAEGGPAHVVVYADFNCVHCAAFEQENAALLEGWLADGKATVEYRIVDFLSAPNNQNFSARAANAAYCVAEQAPEQYDPFVTDVFGAYEGHGGKGLSDDELAQRAEALGADVSDCMEQDTYRPAVAYTTQKAKAAPIQGTPTVYVDGQWWSGEQAFQEWATPIVEG</sequence>
<gene>
    <name evidence="4" type="ORF">BJ976_001780</name>
</gene>
<dbReference type="Gene3D" id="3.40.30.10">
    <property type="entry name" value="Glutaredoxin"/>
    <property type="match status" value="1"/>
</dbReference>
<keyword evidence="4" id="KW-0413">Isomerase</keyword>
<dbReference type="RefSeq" id="WP_229667232.1">
    <property type="nucleotide sequence ID" value="NZ_BMLA01000002.1"/>
</dbReference>
<feature type="region of interest" description="Disordered" evidence="1">
    <location>
        <begin position="105"/>
        <end position="124"/>
    </location>
</feature>
<name>A0A7W7PB02_9MICC</name>
<keyword evidence="2" id="KW-0812">Transmembrane</keyword>